<protein>
    <recommendedName>
        <fullName evidence="4">Acyl dehydratase</fullName>
    </recommendedName>
</protein>
<gene>
    <name evidence="2" type="ORF">MGAD_22940</name>
</gene>
<evidence type="ECO:0000313" key="2">
    <source>
        <dbReference type="EMBL" id="BBZ17959.1"/>
    </source>
</evidence>
<organism evidence="2 3">
    <name type="scientific">Mycolicibacterium gadium</name>
    <name type="common">Mycobacterium gadium</name>
    <dbReference type="NCBI Taxonomy" id="1794"/>
    <lineage>
        <taxon>Bacteria</taxon>
        <taxon>Bacillati</taxon>
        <taxon>Actinomycetota</taxon>
        <taxon>Actinomycetes</taxon>
        <taxon>Mycobacteriales</taxon>
        <taxon>Mycobacteriaceae</taxon>
        <taxon>Mycolicibacterium</taxon>
    </lineage>
</organism>
<dbReference type="Proteomes" id="UP000466187">
    <property type="component" value="Chromosome"/>
</dbReference>
<dbReference type="PANTHER" id="PTHR28152">
    <property type="entry name" value="HYDROXYACYL-THIOESTER DEHYDRATASE TYPE 2, MITOCHONDRIAL"/>
    <property type="match status" value="1"/>
</dbReference>
<dbReference type="SUPFAM" id="SSF54637">
    <property type="entry name" value="Thioesterase/thiol ester dehydrase-isomerase"/>
    <property type="match status" value="1"/>
</dbReference>
<evidence type="ECO:0008006" key="4">
    <source>
        <dbReference type="Google" id="ProtNLM"/>
    </source>
</evidence>
<dbReference type="InterPro" id="IPR052741">
    <property type="entry name" value="Mitochondrial_HTD2"/>
</dbReference>
<dbReference type="AlphaFoldDB" id="A0A7I7WJY9"/>
<feature type="region of interest" description="Disordered" evidence="1">
    <location>
        <begin position="1"/>
        <end position="24"/>
    </location>
</feature>
<dbReference type="Gene3D" id="3.10.129.10">
    <property type="entry name" value="Hotdog Thioesterase"/>
    <property type="match status" value="1"/>
</dbReference>
<accession>A0A7I7WJY9</accession>
<dbReference type="EMBL" id="AP022608">
    <property type="protein sequence ID" value="BBZ17959.1"/>
    <property type="molecule type" value="Genomic_DNA"/>
</dbReference>
<name>A0A7I7WJY9_MYCGU</name>
<dbReference type="KEGG" id="mgad:MGAD_22940"/>
<dbReference type="GO" id="GO:0019171">
    <property type="term" value="F:(3R)-hydroxyacyl-[acyl-carrier-protein] dehydratase activity"/>
    <property type="evidence" value="ECO:0007669"/>
    <property type="project" value="TreeGrafter"/>
</dbReference>
<dbReference type="InterPro" id="IPR029069">
    <property type="entry name" value="HotDog_dom_sf"/>
</dbReference>
<reference evidence="2 3" key="1">
    <citation type="journal article" date="2019" name="Emerg. Microbes Infect.">
        <title>Comprehensive subspecies identification of 175 nontuberculous mycobacteria species based on 7547 genomic profiles.</title>
        <authorList>
            <person name="Matsumoto Y."/>
            <person name="Kinjo T."/>
            <person name="Motooka D."/>
            <person name="Nabeya D."/>
            <person name="Jung N."/>
            <person name="Uechi K."/>
            <person name="Horii T."/>
            <person name="Iida T."/>
            <person name="Fujita J."/>
            <person name="Nakamura S."/>
        </authorList>
    </citation>
    <scope>NUCLEOTIDE SEQUENCE [LARGE SCALE GENOMIC DNA]</scope>
    <source>
        <strain evidence="2 3">JCM 12688</strain>
    </source>
</reference>
<sequence length="170" mass="18413">MSRDSPDHAPANRRKPAQNAVEKGSFASAREQIFDEDVATGDEIPALTVIVDETQMFFFSAATYNGHRIHYDKDWARDTEGYDNVLVQGPLQSALLSRALTDWIGGAGRLVAFSVQNRAIAYPGQQLTFGGVITGKREGGLVDLDIYCKRGDEVLMPGTATVALPSKVGP</sequence>
<dbReference type="PANTHER" id="PTHR28152:SF1">
    <property type="entry name" value="HYDROXYACYL-THIOESTER DEHYDRATASE TYPE 2, MITOCHONDRIAL"/>
    <property type="match status" value="1"/>
</dbReference>
<evidence type="ECO:0000256" key="1">
    <source>
        <dbReference type="SAM" id="MobiDB-lite"/>
    </source>
</evidence>
<proteinExistence type="predicted"/>
<evidence type="ECO:0000313" key="3">
    <source>
        <dbReference type="Proteomes" id="UP000466187"/>
    </source>
</evidence>
<dbReference type="CDD" id="cd03455">
    <property type="entry name" value="SAV4209"/>
    <property type="match status" value="1"/>
</dbReference>